<keyword evidence="9 14" id="KW-0540">Nuclease</keyword>
<dbReference type="PROSITE" id="PS51975">
    <property type="entry name" value="RNASE_H_2"/>
    <property type="match status" value="1"/>
</dbReference>
<feature type="domain" description="RNase H type-2" evidence="17">
    <location>
        <begin position="12"/>
        <end position="205"/>
    </location>
</feature>
<dbReference type="EC" id="3.1.26.4" evidence="6 14"/>
<organism evidence="18 19">
    <name type="scientific">Rhizosaccharibacter radicis</name>
    <dbReference type="NCBI Taxonomy" id="2782605"/>
    <lineage>
        <taxon>Bacteria</taxon>
        <taxon>Pseudomonadati</taxon>
        <taxon>Pseudomonadota</taxon>
        <taxon>Alphaproteobacteria</taxon>
        <taxon>Acetobacterales</taxon>
        <taxon>Acetobacteraceae</taxon>
        <taxon>Rhizosaccharibacter</taxon>
    </lineage>
</organism>
<comment type="cofactor">
    <cofactor evidence="2">
        <name>Mg(2+)</name>
        <dbReference type="ChEBI" id="CHEBI:18420"/>
    </cofactor>
</comment>
<evidence type="ECO:0000256" key="7">
    <source>
        <dbReference type="ARBA" id="ARBA00019179"/>
    </source>
</evidence>
<protein>
    <recommendedName>
        <fullName evidence="7 14">Ribonuclease HII</fullName>
        <shortName evidence="14">RNase HII</shortName>
        <ecNumber evidence="6 14">3.1.26.4</ecNumber>
    </recommendedName>
</protein>
<evidence type="ECO:0000256" key="5">
    <source>
        <dbReference type="ARBA" id="ARBA00007383"/>
    </source>
</evidence>
<comment type="subcellular location">
    <subcellularLocation>
        <location evidence="4 14">Cytoplasm</location>
    </subcellularLocation>
</comment>
<keyword evidence="12 14" id="KW-0378">Hydrolase</keyword>
<evidence type="ECO:0000256" key="12">
    <source>
        <dbReference type="ARBA" id="ARBA00022801"/>
    </source>
</evidence>
<evidence type="ECO:0000256" key="3">
    <source>
        <dbReference type="ARBA" id="ARBA00004065"/>
    </source>
</evidence>
<evidence type="ECO:0000256" key="13">
    <source>
        <dbReference type="ARBA" id="ARBA00023211"/>
    </source>
</evidence>
<evidence type="ECO:0000256" key="10">
    <source>
        <dbReference type="ARBA" id="ARBA00022723"/>
    </source>
</evidence>
<comment type="function">
    <text evidence="3 14 16">Endonuclease that specifically degrades the RNA of RNA-DNA hybrids.</text>
</comment>
<dbReference type="HAMAP" id="MF_00052_B">
    <property type="entry name" value="RNase_HII_B"/>
    <property type="match status" value="1"/>
</dbReference>
<evidence type="ECO:0000256" key="8">
    <source>
        <dbReference type="ARBA" id="ARBA00022490"/>
    </source>
</evidence>
<proteinExistence type="inferred from homology"/>
<evidence type="ECO:0000313" key="19">
    <source>
        <dbReference type="Proteomes" id="UP001524547"/>
    </source>
</evidence>
<accession>A0ABT1VZH8</accession>
<comment type="catalytic activity">
    <reaction evidence="1 14 15 16">
        <text>Endonucleolytic cleavage to 5'-phosphomonoester.</text>
        <dbReference type="EC" id="3.1.26.4"/>
    </reaction>
</comment>
<dbReference type="InterPro" id="IPR024567">
    <property type="entry name" value="RNase_HII/HIII_dom"/>
</dbReference>
<feature type="binding site" evidence="14 15">
    <location>
        <position position="18"/>
    </location>
    <ligand>
        <name>a divalent metal cation</name>
        <dbReference type="ChEBI" id="CHEBI:60240"/>
    </ligand>
</feature>
<evidence type="ECO:0000256" key="6">
    <source>
        <dbReference type="ARBA" id="ARBA00012180"/>
    </source>
</evidence>
<dbReference type="SUPFAM" id="SSF53098">
    <property type="entry name" value="Ribonuclease H-like"/>
    <property type="match status" value="1"/>
</dbReference>
<dbReference type="PANTHER" id="PTHR10954:SF18">
    <property type="entry name" value="RIBONUCLEASE HII"/>
    <property type="match status" value="1"/>
</dbReference>
<dbReference type="RefSeq" id="WP_422919779.1">
    <property type="nucleotide sequence ID" value="NZ_JAMZEJ010000005.1"/>
</dbReference>
<keyword evidence="19" id="KW-1185">Reference proteome</keyword>
<dbReference type="NCBIfam" id="NF000595">
    <property type="entry name" value="PRK00015.1-3"/>
    <property type="match status" value="1"/>
</dbReference>
<dbReference type="PANTHER" id="PTHR10954">
    <property type="entry name" value="RIBONUCLEASE H2 SUBUNIT A"/>
    <property type="match status" value="1"/>
</dbReference>
<keyword evidence="8 14" id="KW-0963">Cytoplasm</keyword>
<evidence type="ECO:0000256" key="15">
    <source>
        <dbReference type="PROSITE-ProRule" id="PRU01319"/>
    </source>
</evidence>
<dbReference type="InterPro" id="IPR012337">
    <property type="entry name" value="RNaseH-like_sf"/>
</dbReference>
<evidence type="ECO:0000256" key="9">
    <source>
        <dbReference type="ARBA" id="ARBA00022722"/>
    </source>
</evidence>
<evidence type="ECO:0000256" key="14">
    <source>
        <dbReference type="HAMAP-Rule" id="MF_00052"/>
    </source>
</evidence>
<keyword evidence="10 14" id="KW-0479">Metal-binding</keyword>
<evidence type="ECO:0000259" key="17">
    <source>
        <dbReference type="PROSITE" id="PS51975"/>
    </source>
</evidence>
<keyword evidence="13 14" id="KW-0464">Manganese</keyword>
<comment type="caution">
    <text evidence="18">The sequence shown here is derived from an EMBL/GenBank/DDBJ whole genome shotgun (WGS) entry which is preliminary data.</text>
</comment>
<comment type="similarity">
    <text evidence="5 14 16">Belongs to the RNase HII family.</text>
</comment>
<dbReference type="GO" id="GO:0004523">
    <property type="term" value="F:RNA-DNA hybrid ribonuclease activity"/>
    <property type="evidence" value="ECO:0007669"/>
    <property type="project" value="UniProtKB-EC"/>
</dbReference>
<evidence type="ECO:0000256" key="11">
    <source>
        <dbReference type="ARBA" id="ARBA00022759"/>
    </source>
</evidence>
<evidence type="ECO:0000256" key="2">
    <source>
        <dbReference type="ARBA" id="ARBA00001946"/>
    </source>
</evidence>
<feature type="binding site" evidence="14 15">
    <location>
        <position position="114"/>
    </location>
    <ligand>
        <name>a divalent metal cation</name>
        <dbReference type="ChEBI" id="CHEBI:60240"/>
    </ligand>
</feature>
<keyword evidence="11 14" id="KW-0255">Endonuclease</keyword>
<dbReference type="InterPro" id="IPR022898">
    <property type="entry name" value="RNase_HII"/>
</dbReference>
<evidence type="ECO:0000256" key="16">
    <source>
        <dbReference type="RuleBase" id="RU003515"/>
    </source>
</evidence>
<evidence type="ECO:0000256" key="1">
    <source>
        <dbReference type="ARBA" id="ARBA00000077"/>
    </source>
</evidence>
<sequence>MPDYSHETTAGGLVAGVDEVGRGPLAGPVVAAAVIFLVPPEPDLAGCLDDSKRLSIAAREHAYGLLRRCPDVLIAVSAASVPEIARFNILQASMLAMSRAVARLPRRPDLVLVDGNRCPPLACASRALVGGDGLSLSIAAASIVAKVLRDRLMARLAARFPDYGWARNAGYGTAAHRAALLRHGATRHHRAGFGTVRQAMLELAPAGPAGRPVGIAPC</sequence>
<dbReference type="EMBL" id="JAMZEJ010000005">
    <property type="protein sequence ID" value="MCQ8241033.1"/>
    <property type="molecule type" value="Genomic_DNA"/>
</dbReference>
<gene>
    <name evidence="14" type="primary">rnhB</name>
    <name evidence="18" type="ORF">NFI88_09305</name>
</gene>
<dbReference type="InterPro" id="IPR036397">
    <property type="entry name" value="RNaseH_sf"/>
</dbReference>
<evidence type="ECO:0000256" key="4">
    <source>
        <dbReference type="ARBA" id="ARBA00004496"/>
    </source>
</evidence>
<evidence type="ECO:0000313" key="18">
    <source>
        <dbReference type="EMBL" id="MCQ8241033.1"/>
    </source>
</evidence>
<dbReference type="InterPro" id="IPR001352">
    <property type="entry name" value="RNase_HII/HIII"/>
</dbReference>
<dbReference type="CDD" id="cd07182">
    <property type="entry name" value="RNase_HII_bacteria_HII_like"/>
    <property type="match status" value="1"/>
</dbReference>
<dbReference type="Pfam" id="PF01351">
    <property type="entry name" value="RNase_HII"/>
    <property type="match status" value="1"/>
</dbReference>
<feature type="binding site" evidence="14 15">
    <location>
        <position position="19"/>
    </location>
    <ligand>
        <name>a divalent metal cation</name>
        <dbReference type="ChEBI" id="CHEBI:60240"/>
    </ligand>
</feature>
<dbReference type="Gene3D" id="3.30.420.10">
    <property type="entry name" value="Ribonuclease H-like superfamily/Ribonuclease H"/>
    <property type="match status" value="1"/>
</dbReference>
<comment type="cofactor">
    <cofactor evidence="14 15">
        <name>Mn(2+)</name>
        <dbReference type="ChEBI" id="CHEBI:29035"/>
    </cofactor>
    <cofactor evidence="14 15">
        <name>Mg(2+)</name>
        <dbReference type="ChEBI" id="CHEBI:18420"/>
    </cofactor>
    <text evidence="14 15">Manganese or magnesium. Binds 1 divalent metal ion per monomer in the absence of substrate. May bind a second metal ion after substrate binding.</text>
</comment>
<dbReference type="Proteomes" id="UP001524547">
    <property type="component" value="Unassembled WGS sequence"/>
</dbReference>
<reference evidence="18 19" key="1">
    <citation type="submission" date="2022-06" db="EMBL/GenBank/DDBJ databases">
        <title>Rhizosaccharibacter gen. nov. sp. nov. KSS12, endophytic bacteria isolated from sugarcane.</title>
        <authorList>
            <person name="Pitiwittayakul N."/>
        </authorList>
    </citation>
    <scope>NUCLEOTIDE SEQUENCE [LARGE SCALE GENOMIC DNA]</scope>
    <source>
        <strain evidence="18 19">KSS12</strain>
    </source>
</reference>
<name>A0ABT1VZH8_9PROT</name>